<organism evidence="6 7">
    <name type="scientific">Chelatococcus reniformis</name>
    <dbReference type="NCBI Taxonomy" id="1494448"/>
    <lineage>
        <taxon>Bacteria</taxon>
        <taxon>Pseudomonadati</taxon>
        <taxon>Pseudomonadota</taxon>
        <taxon>Alphaproteobacteria</taxon>
        <taxon>Hyphomicrobiales</taxon>
        <taxon>Chelatococcaceae</taxon>
        <taxon>Chelatococcus</taxon>
    </lineage>
</organism>
<sequence>MSRSVAIIGAGPAGLMAAEVVARAGHHVVVYERMPSPARKFLMAGRGGLNLTHSEPLDRFVERYGPDAPWLAPAIRAFPPEAVRAWCQALGQPTFVGSSGRVFPHAFKASPLLRAWLGRLADLSVELRLRHTWRGWSDDGALLFEGADGAPVMARPDACVLALGGASWPRLGADGSWTAPLMAAGIPVTALAPANSGLRVAWTPLLRERHAGTPLKRIALTLGHRTVRGEAVITEAGLEGGAVYALTRDVRAALDRGERPLLHLDLRPDLNEPELTQQLGRAGGRPSLPNRLRKASLPPVAAVLLREAEHRPGPPDAATVAGVAAGAAADAAALARCIKAVPIPVDGLAGLARAISTAGGIPQGTVDARFMLRARPGTFVAGEMLDWEAPTGGYLLQATLATGAAAGRGLLAWLGEPAGDTATISHTSPVAQAARLG</sequence>
<evidence type="ECO:0000259" key="4">
    <source>
        <dbReference type="Pfam" id="PF03486"/>
    </source>
</evidence>
<dbReference type="InterPro" id="IPR022460">
    <property type="entry name" value="Flavoprotein_PP4765"/>
</dbReference>
<protein>
    <submittedName>
        <fullName evidence="6">NAD(FAD)-utilizing dehydrogenase</fullName>
    </submittedName>
</protein>
<dbReference type="PANTHER" id="PTHR42887">
    <property type="entry name" value="OS12G0638800 PROTEIN"/>
    <property type="match status" value="1"/>
</dbReference>
<keyword evidence="2" id="KW-0285">Flavoprotein</keyword>
<keyword evidence="3" id="KW-0274">FAD</keyword>
<dbReference type="NCBIfam" id="TIGR03862">
    <property type="entry name" value="flavo_PP4765"/>
    <property type="match status" value="1"/>
</dbReference>
<evidence type="ECO:0000313" key="7">
    <source>
        <dbReference type="Proteomes" id="UP000637002"/>
    </source>
</evidence>
<dbReference type="EMBL" id="BMGG01000001">
    <property type="protein sequence ID" value="GGC48345.1"/>
    <property type="molecule type" value="Genomic_DNA"/>
</dbReference>
<reference evidence="6" key="1">
    <citation type="journal article" date="2014" name="Int. J. Syst. Evol. Microbiol.">
        <title>Complete genome sequence of Corynebacterium casei LMG S-19264T (=DSM 44701T), isolated from a smear-ripened cheese.</title>
        <authorList>
            <consortium name="US DOE Joint Genome Institute (JGI-PGF)"/>
            <person name="Walter F."/>
            <person name="Albersmeier A."/>
            <person name="Kalinowski J."/>
            <person name="Ruckert C."/>
        </authorList>
    </citation>
    <scope>NUCLEOTIDE SEQUENCE</scope>
    <source>
        <strain evidence="6">CGMCC 1.12919</strain>
    </source>
</reference>
<dbReference type="InterPro" id="IPR055178">
    <property type="entry name" value="RsdA/BaiN/AoA(So)-like_dom"/>
</dbReference>
<evidence type="ECO:0000259" key="5">
    <source>
        <dbReference type="Pfam" id="PF22780"/>
    </source>
</evidence>
<dbReference type="Pfam" id="PF03486">
    <property type="entry name" value="HI0933_like"/>
    <property type="match status" value="1"/>
</dbReference>
<dbReference type="InterPro" id="IPR057661">
    <property type="entry name" value="RsdA/BaiN/AoA(So)_Rossmann"/>
</dbReference>
<dbReference type="PRINTS" id="PR00419">
    <property type="entry name" value="ADXRDTASE"/>
</dbReference>
<comment type="cofactor">
    <cofactor evidence="1">
        <name>FAD</name>
        <dbReference type="ChEBI" id="CHEBI:57692"/>
    </cofactor>
</comment>
<dbReference type="Gene3D" id="3.50.50.60">
    <property type="entry name" value="FAD/NAD(P)-binding domain"/>
    <property type="match status" value="1"/>
</dbReference>
<comment type="caution">
    <text evidence="6">The sequence shown here is derived from an EMBL/GenBank/DDBJ whole genome shotgun (WGS) entry which is preliminary data.</text>
</comment>
<dbReference type="Gene3D" id="1.10.8.260">
    <property type="entry name" value="HI0933 insert domain-like"/>
    <property type="match status" value="1"/>
</dbReference>
<evidence type="ECO:0000256" key="3">
    <source>
        <dbReference type="ARBA" id="ARBA00022827"/>
    </source>
</evidence>
<dbReference type="SUPFAM" id="SSF160996">
    <property type="entry name" value="HI0933 insert domain-like"/>
    <property type="match status" value="1"/>
</dbReference>
<gene>
    <name evidence="6" type="ORF">GCM10010994_04410</name>
</gene>
<name>A0A916TXH7_9HYPH</name>
<keyword evidence="7" id="KW-1185">Reference proteome</keyword>
<dbReference type="Pfam" id="PF22780">
    <property type="entry name" value="HI0933_like_1st"/>
    <property type="match status" value="1"/>
</dbReference>
<feature type="domain" description="RsdA/BaiN/AoA(So)-like Rossmann fold-like" evidence="4">
    <location>
        <begin position="4"/>
        <end position="408"/>
    </location>
</feature>
<evidence type="ECO:0000256" key="1">
    <source>
        <dbReference type="ARBA" id="ARBA00001974"/>
    </source>
</evidence>
<dbReference type="PANTHER" id="PTHR42887:SF1">
    <property type="entry name" value="BLR3961 PROTEIN"/>
    <property type="match status" value="1"/>
</dbReference>
<evidence type="ECO:0000313" key="6">
    <source>
        <dbReference type="EMBL" id="GGC48345.1"/>
    </source>
</evidence>
<reference evidence="6" key="2">
    <citation type="submission" date="2020-09" db="EMBL/GenBank/DDBJ databases">
        <authorList>
            <person name="Sun Q."/>
            <person name="Zhou Y."/>
        </authorList>
    </citation>
    <scope>NUCLEOTIDE SEQUENCE</scope>
    <source>
        <strain evidence="6">CGMCC 1.12919</strain>
    </source>
</reference>
<feature type="domain" description="RsdA/BaiN/AoA(So)-like insert" evidence="5">
    <location>
        <begin position="193"/>
        <end position="356"/>
    </location>
</feature>
<dbReference type="InterPro" id="IPR036188">
    <property type="entry name" value="FAD/NAD-bd_sf"/>
</dbReference>
<accession>A0A916TXH7</accession>
<dbReference type="AlphaFoldDB" id="A0A916TXH7"/>
<dbReference type="Gene3D" id="2.40.30.10">
    <property type="entry name" value="Translation factors"/>
    <property type="match status" value="1"/>
</dbReference>
<dbReference type="InterPro" id="IPR023166">
    <property type="entry name" value="BaiN-like_dom_sf"/>
</dbReference>
<evidence type="ECO:0000256" key="2">
    <source>
        <dbReference type="ARBA" id="ARBA00022630"/>
    </source>
</evidence>
<dbReference type="SUPFAM" id="SSF51905">
    <property type="entry name" value="FAD/NAD(P)-binding domain"/>
    <property type="match status" value="1"/>
</dbReference>
<dbReference type="Proteomes" id="UP000637002">
    <property type="component" value="Unassembled WGS sequence"/>
</dbReference>
<proteinExistence type="predicted"/>
<dbReference type="NCBIfam" id="TIGR00275">
    <property type="entry name" value="aminoacetone oxidase family FAD-binding enzyme"/>
    <property type="match status" value="1"/>
</dbReference>
<dbReference type="InterPro" id="IPR004792">
    <property type="entry name" value="BaiN-like"/>
</dbReference>